<feature type="region of interest" description="Disordered" evidence="5">
    <location>
        <begin position="1"/>
        <end position="47"/>
    </location>
</feature>
<dbReference type="InterPro" id="IPR036390">
    <property type="entry name" value="WH_DNA-bd_sf"/>
</dbReference>
<feature type="compositionally biased region" description="Basic and acidic residues" evidence="5">
    <location>
        <begin position="262"/>
        <end position="274"/>
    </location>
</feature>
<dbReference type="EMBL" id="BAAAYX010000014">
    <property type="protein sequence ID" value="GAA3713226.1"/>
    <property type="molecule type" value="Genomic_DNA"/>
</dbReference>
<dbReference type="SUPFAM" id="SSF46785">
    <property type="entry name" value="Winged helix' DNA-binding domain"/>
    <property type="match status" value="2"/>
</dbReference>
<evidence type="ECO:0000313" key="6">
    <source>
        <dbReference type="EMBL" id="GAA3713226.1"/>
    </source>
</evidence>
<dbReference type="PANTHER" id="PTHR34298">
    <property type="entry name" value="SEGREGATION AND CONDENSATION PROTEIN B"/>
    <property type="match status" value="1"/>
</dbReference>
<comment type="caution">
    <text evidence="6">The sequence shown here is derived from an EMBL/GenBank/DDBJ whole genome shotgun (WGS) entry which is preliminary data.</text>
</comment>
<dbReference type="Gene3D" id="1.10.10.10">
    <property type="entry name" value="Winged helix-like DNA-binding domain superfamily/Winged helix DNA-binding domain"/>
    <property type="match status" value="2"/>
</dbReference>
<evidence type="ECO:0000313" key="7">
    <source>
        <dbReference type="Proteomes" id="UP001500051"/>
    </source>
</evidence>
<evidence type="ECO:0000256" key="5">
    <source>
        <dbReference type="SAM" id="MobiDB-lite"/>
    </source>
</evidence>
<dbReference type="InterPro" id="IPR005234">
    <property type="entry name" value="ScpB_csome_segregation"/>
</dbReference>
<evidence type="ECO:0000256" key="4">
    <source>
        <dbReference type="ARBA" id="ARBA00023306"/>
    </source>
</evidence>
<feature type="compositionally biased region" description="Low complexity" evidence="5">
    <location>
        <begin position="249"/>
        <end position="259"/>
    </location>
</feature>
<organism evidence="6 7">
    <name type="scientific">Microlunatus aurantiacus</name>
    <dbReference type="NCBI Taxonomy" id="446786"/>
    <lineage>
        <taxon>Bacteria</taxon>
        <taxon>Bacillati</taxon>
        <taxon>Actinomycetota</taxon>
        <taxon>Actinomycetes</taxon>
        <taxon>Propionibacteriales</taxon>
        <taxon>Propionibacteriaceae</taxon>
        <taxon>Microlunatus</taxon>
    </lineage>
</organism>
<gene>
    <name evidence="6" type="ORF">GCM10022204_35390</name>
</gene>
<dbReference type="RefSeq" id="WP_344813775.1">
    <property type="nucleotide sequence ID" value="NZ_BAAAYX010000014.1"/>
</dbReference>
<dbReference type="Pfam" id="PF04079">
    <property type="entry name" value="SMC_ScpB"/>
    <property type="match status" value="1"/>
</dbReference>
<feature type="compositionally biased region" description="Low complexity" evidence="5">
    <location>
        <begin position="21"/>
        <end position="47"/>
    </location>
</feature>
<evidence type="ECO:0000256" key="3">
    <source>
        <dbReference type="ARBA" id="ARBA00022829"/>
    </source>
</evidence>
<evidence type="ECO:0000256" key="2">
    <source>
        <dbReference type="ARBA" id="ARBA00022618"/>
    </source>
</evidence>
<proteinExistence type="predicted"/>
<keyword evidence="7" id="KW-1185">Reference proteome</keyword>
<keyword evidence="2" id="KW-0132">Cell division</keyword>
<keyword evidence="3" id="KW-0159">Chromosome partition</keyword>
<sequence length="274" mass="28901">MTDLSGRGPEPSESMADGLPETGTTETGTTETGTTETGTTETGTGEQAAATTAEEISGALEALLLIADEPMPETELAAALGAPTGLVAEALAELVAFYEETGRGFELRQIGGGWRYYTRDEHADLVSAYLLDGQQAKLSQAALETLAVVAYQQPISRARISAVRGVSVDGVMRTLLTRGLVAESGHDPESGAILFRTTGYFLERMGLRSLDDLPALAPHLPEVDELEAELSQLARPQAVPDEPTAELSDAVVAPATTDADGSDDRYHEREDSHG</sequence>
<evidence type="ECO:0008006" key="8">
    <source>
        <dbReference type="Google" id="ProtNLM"/>
    </source>
</evidence>
<dbReference type="Proteomes" id="UP001500051">
    <property type="component" value="Unassembled WGS sequence"/>
</dbReference>
<keyword evidence="4" id="KW-0131">Cell cycle</keyword>
<evidence type="ECO:0000256" key="1">
    <source>
        <dbReference type="ARBA" id="ARBA00022490"/>
    </source>
</evidence>
<protein>
    <recommendedName>
        <fullName evidence="8">Segregation and condensation protein B</fullName>
    </recommendedName>
</protein>
<dbReference type="PANTHER" id="PTHR34298:SF2">
    <property type="entry name" value="SEGREGATION AND CONDENSATION PROTEIN B"/>
    <property type="match status" value="1"/>
</dbReference>
<accession>A0ABP7E2L2</accession>
<keyword evidence="1" id="KW-0963">Cytoplasm</keyword>
<feature type="region of interest" description="Disordered" evidence="5">
    <location>
        <begin position="228"/>
        <end position="274"/>
    </location>
</feature>
<dbReference type="InterPro" id="IPR036388">
    <property type="entry name" value="WH-like_DNA-bd_sf"/>
</dbReference>
<reference evidence="7" key="1">
    <citation type="journal article" date="2019" name="Int. J. Syst. Evol. Microbiol.">
        <title>The Global Catalogue of Microorganisms (GCM) 10K type strain sequencing project: providing services to taxonomists for standard genome sequencing and annotation.</title>
        <authorList>
            <consortium name="The Broad Institute Genomics Platform"/>
            <consortium name="The Broad Institute Genome Sequencing Center for Infectious Disease"/>
            <person name="Wu L."/>
            <person name="Ma J."/>
        </authorList>
    </citation>
    <scope>NUCLEOTIDE SEQUENCE [LARGE SCALE GENOMIC DNA]</scope>
    <source>
        <strain evidence="7">JCM 16548</strain>
    </source>
</reference>
<name>A0ABP7E2L2_9ACTN</name>